<feature type="transmembrane region" description="Helical" evidence="1">
    <location>
        <begin position="82"/>
        <end position="100"/>
    </location>
</feature>
<evidence type="ECO:0000313" key="2">
    <source>
        <dbReference type="EMBL" id="MBJ7608522.1"/>
    </source>
</evidence>
<comment type="caution">
    <text evidence="2">The sequence shown here is derived from an EMBL/GenBank/DDBJ whole genome shotgun (WGS) entry which is preliminary data.</text>
</comment>
<protein>
    <submittedName>
        <fullName evidence="2">Uncharacterized protein</fullName>
    </submittedName>
</protein>
<sequence length="173" mass="18315">MTERVRRSEQREPAPHGLGVAVVFDWALTAQLDTQALTAATGHLGLGRDPLAIAGRLLAAAVLLALGDGLRRGIVALRLVQVALMALVTVLGVASAAVLITGHGSAGLVFSTLVEVTYGPWLVWRLLHSDTAAWFARSRGRGRAPRASGSRWIAVLVLWSVVWGVAVAWSQSL</sequence>
<accession>A0A934KNU2</accession>
<dbReference type="AlphaFoldDB" id="A0A934KNU2"/>
<proteinExistence type="predicted"/>
<evidence type="ECO:0000313" key="3">
    <source>
        <dbReference type="Proteomes" id="UP000614410"/>
    </source>
</evidence>
<dbReference type="Proteomes" id="UP000614410">
    <property type="component" value="Unassembled WGS sequence"/>
</dbReference>
<keyword evidence="1" id="KW-1133">Transmembrane helix</keyword>
<name>A0A934KNU2_9BACT</name>
<keyword evidence="1" id="KW-0812">Transmembrane</keyword>
<gene>
    <name evidence="2" type="ORF">JF887_03695</name>
</gene>
<feature type="transmembrane region" description="Helical" evidence="1">
    <location>
        <begin position="106"/>
        <end position="127"/>
    </location>
</feature>
<organism evidence="2 3">
    <name type="scientific">Candidatus Amunia macphersoniae</name>
    <dbReference type="NCBI Taxonomy" id="3127014"/>
    <lineage>
        <taxon>Bacteria</taxon>
        <taxon>Bacillati</taxon>
        <taxon>Candidatus Dormiibacterota</taxon>
        <taxon>Candidatus Dormibacteria</taxon>
        <taxon>Candidatus Aeolococcales</taxon>
        <taxon>Candidatus Aeolococcaceae</taxon>
        <taxon>Candidatus Amunia</taxon>
    </lineage>
</organism>
<feature type="transmembrane region" description="Helical" evidence="1">
    <location>
        <begin position="148"/>
        <end position="169"/>
    </location>
</feature>
<evidence type="ECO:0000256" key="1">
    <source>
        <dbReference type="SAM" id="Phobius"/>
    </source>
</evidence>
<keyword evidence="1" id="KW-0472">Membrane</keyword>
<reference evidence="2 3" key="1">
    <citation type="submission" date="2020-10" db="EMBL/GenBank/DDBJ databases">
        <title>Ca. Dormibacterota MAGs.</title>
        <authorList>
            <person name="Montgomery K."/>
        </authorList>
    </citation>
    <scope>NUCLEOTIDE SEQUENCE [LARGE SCALE GENOMIC DNA]</scope>
    <source>
        <strain evidence="2">Mitchell_Peninsula_5</strain>
    </source>
</reference>
<dbReference type="EMBL" id="JAEKNN010000017">
    <property type="protein sequence ID" value="MBJ7608522.1"/>
    <property type="molecule type" value="Genomic_DNA"/>
</dbReference>